<dbReference type="SUPFAM" id="SSF50044">
    <property type="entry name" value="SH3-domain"/>
    <property type="match status" value="1"/>
</dbReference>
<dbReference type="EMBL" id="LMTZ01000010">
    <property type="protein sequence ID" value="KST69919.1"/>
    <property type="molecule type" value="Genomic_DNA"/>
</dbReference>
<evidence type="ECO:0000313" key="3">
    <source>
        <dbReference type="EMBL" id="KST69964.1"/>
    </source>
</evidence>
<sequence length="111" mass="12225">MNLQILIFVAIAIIIGMCCGAVIVFLIVVQRRRQKVDSLVSTKSLIGLFATVEIPFDRTCRGKVRIKIKGSMLDFTAGTDDPVGFKAGDRVLIVETNENQVWVVGENSLSR</sequence>
<organism evidence="3 4">
    <name type="scientific">Mastigocoleus testarum BC008</name>
    <dbReference type="NCBI Taxonomy" id="371196"/>
    <lineage>
        <taxon>Bacteria</taxon>
        <taxon>Bacillati</taxon>
        <taxon>Cyanobacteriota</taxon>
        <taxon>Cyanophyceae</taxon>
        <taxon>Nostocales</taxon>
        <taxon>Hapalosiphonaceae</taxon>
        <taxon>Mastigocoleus</taxon>
    </lineage>
</organism>
<comment type="caution">
    <text evidence="3">The sequence shown here is derived from an EMBL/GenBank/DDBJ whole genome shotgun (WGS) entry which is preliminary data.</text>
</comment>
<feature type="transmembrane region" description="Helical" evidence="1">
    <location>
        <begin position="6"/>
        <end position="29"/>
    </location>
</feature>
<gene>
    <name evidence="2" type="ORF">BC008_05645</name>
    <name evidence="3" type="ORF">BC008_05865</name>
</gene>
<keyword evidence="1" id="KW-0472">Membrane</keyword>
<dbReference type="Proteomes" id="UP000053372">
    <property type="component" value="Unassembled WGS sequence"/>
</dbReference>
<dbReference type="AlphaFoldDB" id="A0A0V7ZZJ2"/>
<reference evidence="3 4" key="1">
    <citation type="journal article" date="2015" name="Genome Announc.">
        <title>Draft Genome of the Euendolithic (true boring) Cyanobacterium Mastigocoleus testarum strain BC008.</title>
        <authorList>
            <person name="Guida B.S."/>
            <person name="Garcia-Pichel F."/>
        </authorList>
    </citation>
    <scope>NUCLEOTIDE SEQUENCE [LARGE SCALE GENOMIC DNA]</scope>
    <source>
        <strain evidence="3 4">BC008</strain>
    </source>
</reference>
<proteinExistence type="predicted"/>
<dbReference type="InterPro" id="IPR012340">
    <property type="entry name" value="NA-bd_OB-fold"/>
</dbReference>
<dbReference type="Gene3D" id="2.40.50.140">
    <property type="entry name" value="Nucleic acid-binding proteins"/>
    <property type="match status" value="1"/>
</dbReference>
<evidence type="ECO:0000313" key="4">
    <source>
        <dbReference type="Proteomes" id="UP000053372"/>
    </source>
</evidence>
<name>A0A0V7ZZJ2_9CYAN</name>
<dbReference type="OrthoDB" id="517853at2"/>
<accession>A0A0V7ZZJ2</accession>
<evidence type="ECO:0000256" key="1">
    <source>
        <dbReference type="SAM" id="Phobius"/>
    </source>
</evidence>
<keyword evidence="1" id="KW-1133">Transmembrane helix</keyword>
<dbReference type="InterPro" id="IPR036028">
    <property type="entry name" value="SH3-like_dom_sf"/>
</dbReference>
<dbReference type="EMBL" id="LMTZ01000009">
    <property type="protein sequence ID" value="KST69964.1"/>
    <property type="molecule type" value="Genomic_DNA"/>
</dbReference>
<protein>
    <submittedName>
        <fullName evidence="3">NfeD-like protein</fullName>
    </submittedName>
</protein>
<dbReference type="RefSeq" id="WP_027842497.1">
    <property type="nucleotide sequence ID" value="NZ_LMTZ01000009.1"/>
</dbReference>
<evidence type="ECO:0000313" key="2">
    <source>
        <dbReference type="EMBL" id="KST69919.1"/>
    </source>
</evidence>
<keyword evidence="4" id="KW-1185">Reference proteome</keyword>
<keyword evidence="1" id="KW-0812">Transmembrane</keyword>